<keyword evidence="3" id="KW-0158">Chromosome</keyword>
<evidence type="ECO:0000313" key="11">
    <source>
        <dbReference type="EMBL" id="KAF2837893.1"/>
    </source>
</evidence>
<gene>
    <name evidence="11" type="ORF">M501DRAFT_1006406</name>
</gene>
<feature type="compositionally biased region" description="Polar residues" evidence="10">
    <location>
        <begin position="1"/>
        <end position="11"/>
    </location>
</feature>
<evidence type="ECO:0000256" key="1">
    <source>
        <dbReference type="ARBA" id="ARBA00004123"/>
    </source>
</evidence>
<evidence type="ECO:0000256" key="5">
    <source>
        <dbReference type="ARBA" id="ARBA00022776"/>
    </source>
</evidence>
<dbReference type="GO" id="GO:0007059">
    <property type="term" value="P:chromosome segregation"/>
    <property type="evidence" value="ECO:0007669"/>
    <property type="project" value="TreeGrafter"/>
</dbReference>
<proteinExistence type="predicted"/>
<dbReference type="EMBL" id="MU006098">
    <property type="protein sequence ID" value="KAF2837893.1"/>
    <property type="molecule type" value="Genomic_DNA"/>
</dbReference>
<evidence type="ECO:0000256" key="7">
    <source>
        <dbReference type="ARBA" id="ARBA00023242"/>
    </source>
</evidence>
<sequence length="219" mass="23975">MPAASSTGRSPSPTPQAPIADSPGPRAQALQNIFNQALNSTLKKCNYKNFAACFPTPAEYVPETLDAFHRDFIGRLGEACKSNFEAIMLERNVIPSLNILDALLEDAKRRKTRAELTANGGPPTPPVAPHTLPPEPLYSAHLAPFLTSTTTGLKAELNNTQNANLELFGTIQEQRKELDAFVSSLEAVVKDLERAGGMLGEVRDEVRREIRDIELDLQR</sequence>
<dbReference type="PANTHER" id="PTHR15459">
    <property type="entry name" value="POLYAMINE-MODULATED FACTOR 1"/>
    <property type="match status" value="1"/>
</dbReference>
<name>A0A9P4S874_9PEZI</name>
<dbReference type="GO" id="GO:0000444">
    <property type="term" value="C:MIS12/MIND type complex"/>
    <property type="evidence" value="ECO:0007669"/>
    <property type="project" value="InterPro"/>
</dbReference>
<keyword evidence="8" id="KW-0131">Cell cycle</keyword>
<evidence type="ECO:0000256" key="10">
    <source>
        <dbReference type="SAM" id="MobiDB-lite"/>
    </source>
</evidence>
<dbReference type="OrthoDB" id="18453at2759"/>
<evidence type="ECO:0000256" key="9">
    <source>
        <dbReference type="ARBA" id="ARBA00023328"/>
    </source>
</evidence>
<keyword evidence="12" id="KW-1185">Reference proteome</keyword>
<accession>A0A9P4S874</accession>
<evidence type="ECO:0000256" key="3">
    <source>
        <dbReference type="ARBA" id="ARBA00022454"/>
    </source>
</evidence>
<dbReference type="GO" id="GO:0051301">
    <property type="term" value="P:cell division"/>
    <property type="evidence" value="ECO:0007669"/>
    <property type="project" value="UniProtKB-KW"/>
</dbReference>
<feature type="region of interest" description="Disordered" evidence="10">
    <location>
        <begin position="1"/>
        <end position="25"/>
    </location>
</feature>
<reference evidence="11" key="1">
    <citation type="journal article" date="2020" name="Stud. Mycol.">
        <title>101 Dothideomycetes genomes: a test case for predicting lifestyles and emergence of pathogens.</title>
        <authorList>
            <person name="Haridas S."/>
            <person name="Albert R."/>
            <person name="Binder M."/>
            <person name="Bloem J."/>
            <person name="Labutti K."/>
            <person name="Salamov A."/>
            <person name="Andreopoulos B."/>
            <person name="Baker S."/>
            <person name="Barry K."/>
            <person name="Bills G."/>
            <person name="Bluhm B."/>
            <person name="Cannon C."/>
            <person name="Castanera R."/>
            <person name="Culley D."/>
            <person name="Daum C."/>
            <person name="Ezra D."/>
            <person name="Gonzalez J."/>
            <person name="Henrissat B."/>
            <person name="Kuo A."/>
            <person name="Liang C."/>
            <person name="Lipzen A."/>
            <person name="Lutzoni F."/>
            <person name="Magnuson J."/>
            <person name="Mondo S."/>
            <person name="Nolan M."/>
            <person name="Ohm R."/>
            <person name="Pangilinan J."/>
            <person name="Park H.-J."/>
            <person name="Ramirez L."/>
            <person name="Alfaro M."/>
            <person name="Sun H."/>
            <person name="Tritt A."/>
            <person name="Yoshinaga Y."/>
            <person name="Zwiers L.-H."/>
            <person name="Turgeon B."/>
            <person name="Goodwin S."/>
            <person name="Spatafora J."/>
            <person name="Crous P."/>
            <person name="Grigoriev I."/>
        </authorList>
    </citation>
    <scope>NUCLEOTIDE SEQUENCE</scope>
    <source>
        <strain evidence="11">CBS 101060</strain>
    </source>
</reference>
<evidence type="ECO:0000256" key="8">
    <source>
        <dbReference type="ARBA" id="ARBA00023306"/>
    </source>
</evidence>
<keyword evidence="4" id="KW-0132">Cell division</keyword>
<protein>
    <submittedName>
        <fullName evidence="11">Nnf1-domain-containing protein</fullName>
    </submittedName>
</protein>
<dbReference type="Pfam" id="PF03980">
    <property type="entry name" value="Nnf1"/>
    <property type="match status" value="1"/>
</dbReference>
<keyword evidence="7" id="KW-0539">Nucleus</keyword>
<keyword evidence="6" id="KW-0995">Kinetochore</keyword>
<evidence type="ECO:0000256" key="2">
    <source>
        <dbReference type="ARBA" id="ARBA00004629"/>
    </source>
</evidence>
<comment type="caution">
    <text evidence="11">The sequence shown here is derived from an EMBL/GenBank/DDBJ whole genome shotgun (WGS) entry which is preliminary data.</text>
</comment>
<evidence type="ECO:0000313" key="12">
    <source>
        <dbReference type="Proteomes" id="UP000799429"/>
    </source>
</evidence>
<dbReference type="InterPro" id="IPR007128">
    <property type="entry name" value="PMF1/Nnf1"/>
</dbReference>
<keyword evidence="5" id="KW-0498">Mitosis</keyword>
<evidence type="ECO:0000256" key="4">
    <source>
        <dbReference type="ARBA" id="ARBA00022618"/>
    </source>
</evidence>
<evidence type="ECO:0000256" key="6">
    <source>
        <dbReference type="ARBA" id="ARBA00022838"/>
    </source>
</evidence>
<comment type="subcellular location">
    <subcellularLocation>
        <location evidence="2">Chromosome</location>
        <location evidence="2">Centromere</location>
        <location evidence="2">Kinetochore</location>
    </subcellularLocation>
    <subcellularLocation>
        <location evidence="1">Nucleus</location>
    </subcellularLocation>
</comment>
<dbReference type="Proteomes" id="UP000799429">
    <property type="component" value="Unassembled WGS sequence"/>
</dbReference>
<keyword evidence="9" id="KW-0137">Centromere</keyword>
<dbReference type="PANTHER" id="PTHR15459:SF3">
    <property type="entry name" value="POLYAMINE-MODULATED FACTOR 1"/>
    <property type="match status" value="1"/>
</dbReference>
<organism evidence="11 12">
    <name type="scientific">Patellaria atrata CBS 101060</name>
    <dbReference type="NCBI Taxonomy" id="1346257"/>
    <lineage>
        <taxon>Eukaryota</taxon>
        <taxon>Fungi</taxon>
        <taxon>Dikarya</taxon>
        <taxon>Ascomycota</taxon>
        <taxon>Pezizomycotina</taxon>
        <taxon>Dothideomycetes</taxon>
        <taxon>Dothideomycetes incertae sedis</taxon>
        <taxon>Patellariales</taxon>
        <taxon>Patellariaceae</taxon>
        <taxon>Patellaria</taxon>
    </lineage>
</organism>
<dbReference type="GO" id="GO:0005634">
    <property type="term" value="C:nucleus"/>
    <property type="evidence" value="ECO:0007669"/>
    <property type="project" value="UniProtKB-SubCell"/>
</dbReference>
<dbReference type="AlphaFoldDB" id="A0A9P4S874"/>